<dbReference type="InterPro" id="IPR036412">
    <property type="entry name" value="HAD-like_sf"/>
</dbReference>
<dbReference type="SUPFAM" id="SSF56784">
    <property type="entry name" value="HAD-like"/>
    <property type="match status" value="1"/>
</dbReference>
<reference evidence="3" key="2">
    <citation type="submission" date="2015-01" db="EMBL/GenBank/DDBJ databases">
        <title>Evolutionary Origins and Diversification of the Mycorrhizal Mutualists.</title>
        <authorList>
            <consortium name="DOE Joint Genome Institute"/>
            <consortium name="Mycorrhizal Genomics Consortium"/>
            <person name="Kohler A."/>
            <person name="Kuo A."/>
            <person name="Nagy L.G."/>
            <person name="Floudas D."/>
            <person name="Copeland A."/>
            <person name="Barry K.W."/>
            <person name="Cichocki N."/>
            <person name="Veneault-Fourrey C."/>
            <person name="LaButti K."/>
            <person name="Lindquist E.A."/>
            <person name="Lipzen A."/>
            <person name="Lundell T."/>
            <person name="Morin E."/>
            <person name="Murat C."/>
            <person name="Riley R."/>
            <person name="Ohm R."/>
            <person name="Sun H."/>
            <person name="Tunlid A."/>
            <person name="Henrissat B."/>
            <person name="Grigoriev I.V."/>
            <person name="Hibbett D.S."/>
            <person name="Martin F."/>
        </authorList>
    </citation>
    <scope>NUCLEOTIDE SEQUENCE [LARGE SCALE GENOMIC DNA]</scope>
    <source>
        <strain evidence="3">Zn</strain>
    </source>
</reference>
<dbReference type="Gene3D" id="3.40.50.1000">
    <property type="entry name" value="HAD superfamily/HAD-like"/>
    <property type="match status" value="1"/>
</dbReference>
<dbReference type="EMBL" id="KN832871">
    <property type="protein sequence ID" value="KIN05859.1"/>
    <property type="molecule type" value="Genomic_DNA"/>
</dbReference>
<organism evidence="2 3">
    <name type="scientific">Oidiodendron maius (strain Zn)</name>
    <dbReference type="NCBI Taxonomy" id="913774"/>
    <lineage>
        <taxon>Eukaryota</taxon>
        <taxon>Fungi</taxon>
        <taxon>Dikarya</taxon>
        <taxon>Ascomycota</taxon>
        <taxon>Pezizomycotina</taxon>
        <taxon>Leotiomycetes</taxon>
        <taxon>Leotiomycetes incertae sedis</taxon>
        <taxon>Myxotrichaceae</taxon>
        <taxon>Oidiodendron</taxon>
    </lineage>
</organism>
<dbReference type="InterPro" id="IPR023214">
    <property type="entry name" value="HAD_sf"/>
</dbReference>
<evidence type="ECO:0000256" key="1">
    <source>
        <dbReference type="SAM" id="MobiDB-lite"/>
    </source>
</evidence>
<feature type="region of interest" description="Disordered" evidence="1">
    <location>
        <begin position="1"/>
        <end position="21"/>
    </location>
</feature>
<sequence>MDRNPIFSTSRNATAGGSNTSVLRPDETIAETLSMLQRYKVLFIFLTNSGGLTETDHAVHIDHHLGLHFSGDQFVQSYTPFRTLVPQLQDATVLVLGGRVVGIEPNIYTFAELSALNHLASGRDLTSIPRTADGRLKIDAIFVFPSPRDWGLDLQLVLDLILSHNGILGTSSPKNGDPSLPNRGYQQDGQPGLYFCNPDLTFAAKYPQPHMA</sequence>
<dbReference type="Proteomes" id="UP000054321">
    <property type="component" value="Unassembled WGS sequence"/>
</dbReference>
<reference evidence="2 3" key="1">
    <citation type="submission" date="2014-04" db="EMBL/GenBank/DDBJ databases">
        <authorList>
            <consortium name="DOE Joint Genome Institute"/>
            <person name="Kuo A."/>
            <person name="Martino E."/>
            <person name="Perotto S."/>
            <person name="Kohler A."/>
            <person name="Nagy L.G."/>
            <person name="Floudas D."/>
            <person name="Copeland A."/>
            <person name="Barry K.W."/>
            <person name="Cichocki N."/>
            <person name="Veneault-Fourrey C."/>
            <person name="LaButti K."/>
            <person name="Lindquist E.A."/>
            <person name="Lipzen A."/>
            <person name="Lundell T."/>
            <person name="Morin E."/>
            <person name="Murat C."/>
            <person name="Sun H."/>
            <person name="Tunlid A."/>
            <person name="Henrissat B."/>
            <person name="Grigoriev I.V."/>
            <person name="Hibbett D.S."/>
            <person name="Martin F."/>
            <person name="Nordberg H.P."/>
            <person name="Cantor M.N."/>
            <person name="Hua S.X."/>
        </authorList>
    </citation>
    <scope>NUCLEOTIDE SEQUENCE [LARGE SCALE GENOMIC DNA]</scope>
    <source>
        <strain evidence="2 3">Zn</strain>
    </source>
</reference>
<dbReference type="HOGENOM" id="CLU_1300046_0_0_1"/>
<name>A0A0C3D3L1_OIDMZ</name>
<keyword evidence="3" id="KW-1185">Reference proteome</keyword>
<dbReference type="OrthoDB" id="270009at2759"/>
<gene>
    <name evidence="2" type="ORF">OIDMADRAFT_49369</name>
</gene>
<protein>
    <submittedName>
        <fullName evidence="2">Uncharacterized protein</fullName>
    </submittedName>
</protein>
<evidence type="ECO:0000313" key="3">
    <source>
        <dbReference type="Proteomes" id="UP000054321"/>
    </source>
</evidence>
<proteinExistence type="predicted"/>
<accession>A0A0C3D3L1</accession>
<dbReference type="InterPro" id="IPR006357">
    <property type="entry name" value="HAD-SF_hydro_IIA"/>
</dbReference>
<evidence type="ECO:0000313" key="2">
    <source>
        <dbReference type="EMBL" id="KIN05859.1"/>
    </source>
</evidence>
<dbReference type="Pfam" id="PF13344">
    <property type="entry name" value="Hydrolase_6"/>
    <property type="match status" value="1"/>
</dbReference>
<dbReference type="STRING" id="913774.A0A0C3D3L1"/>
<dbReference type="AlphaFoldDB" id="A0A0C3D3L1"/>
<dbReference type="InParanoid" id="A0A0C3D3L1"/>